<evidence type="ECO:0000313" key="8">
    <source>
        <dbReference type="EMBL" id="SJZ35488.1"/>
    </source>
</evidence>
<feature type="coiled-coil region" evidence="5">
    <location>
        <begin position="132"/>
        <end position="166"/>
    </location>
</feature>
<dbReference type="PANTHER" id="PTHR42852:SF6">
    <property type="entry name" value="THIOL:DISULFIDE INTERCHANGE PROTEIN DSBE"/>
    <property type="match status" value="1"/>
</dbReference>
<keyword evidence="4" id="KW-0676">Redox-active center</keyword>
<evidence type="ECO:0000256" key="6">
    <source>
        <dbReference type="SAM" id="SignalP"/>
    </source>
</evidence>
<name>A0A1T4JZC3_PORCN</name>
<dbReference type="GO" id="GO:0017004">
    <property type="term" value="P:cytochrome complex assembly"/>
    <property type="evidence" value="ECO:0007669"/>
    <property type="project" value="UniProtKB-KW"/>
</dbReference>
<dbReference type="Proteomes" id="UP000189956">
    <property type="component" value="Unassembled WGS sequence"/>
</dbReference>
<dbReference type="CDD" id="cd02966">
    <property type="entry name" value="TlpA_like_family"/>
    <property type="match status" value="1"/>
</dbReference>
<keyword evidence="5" id="KW-0175">Coiled coil</keyword>
<dbReference type="InterPro" id="IPR050553">
    <property type="entry name" value="Thioredoxin_ResA/DsbE_sf"/>
</dbReference>
<sequence>MKKILLSAGALAMAFAACQTQPQGFELSSTVMPEELNGQYVYVGMRGEDEKLDSVLIENRSFKYTSNVDTVNVFYVRFGGYALPIFKDQTKAVIVEDSTDMNGSGFTVKGSRLYDRFTEMNNEIAEAITPLREEAQALYQDTEKTMEEKQAAIENYMAQMAEKQNAVAQKYLEIEKNNVIGVIAFSNISFEEDSQYLAAYENASDIIKNNANLKDRYENLKNAEKTQVGADYIDFDIKDAEGNVTKLSSFMGEGKYLLVDFWASWCGPCRRAMPHLADLHKTYADKGLRVLSIGTWERDPADNAKAIEELEVMTWDVILDTESNGAKVYGLTGIPSLLLISPEGKILVRTHNPEDVDAVIKEVIK</sequence>
<evidence type="ECO:0000256" key="1">
    <source>
        <dbReference type="ARBA" id="ARBA00004196"/>
    </source>
</evidence>
<dbReference type="InterPro" id="IPR000866">
    <property type="entry name" value="AhpC/TSA"/>
</dbReference>
<keyword evidence="3" id="KW-1015">Disulfide bond</keyword>
<reference evidence="8 9" key="1">
    <citation type="submission" date="2017-02" db="EMBL/GenBank/DDBJ databases">
        <authorList>
            <person name="Peterson S.W."/>
        </authorList>
    </citation>
    <scope>NUCLEOTIDE SEQUENCE [LARGE SCALE GENOMIC DNA]</scope>
    <source>
        <strain evidence="8 9">ATCC 700135</strain>
    </source>
</reference>
<dbReference type="AlphaFoldDB" id="A0A1T4JZC3"/>
<organism evidence="8 9">
    <name type="scientific">Porphyromonas cangingivalis</name>
    <dbReference type="NCBI Taxonomy" id="36874"/>
    <lineage>
        <taxon>Bacteria</taxon>
        <taxon>Pseudomonadati</taxon>
        <taxon>Bacteroidota</taxon>
        <taxon>Bacteroidia</taxon>
        <taxon>Bacteroidales</taxon>
        <taxon>Porphyromonadaceae</taxon>
        <taxon>Porphyromonas</taxon>
    </lineage>
</organism>
<protein>
    <submittedName>
        <fullName evidence="8">Thiol-disulfide isomerase or thioredoxin</fullName>
    </submittedName>
</protein>
<feature type="chain" id="PRO_5010589887" evidence="6">
    <location>
        <begin position="17"/>
        <end position="365"/>
    </location>
</feature>
<dbReference type="RefSeq" id="WP_025837255.1">
    <property type="nucleotide sequence ID" value="NZ_FUWL01000004.1"/>
</dbReference>
<dbReference type="PROSITE" id="PS51257">
    <property type="entry name" value="PROKAR_LIPOPROTEIN"/>
    <property type="match status" value="1"/>
</dbReference>
<evidence type="ECO:0000256" key="3">
    <source>
        <dbReference type="ARBA" id="ARBA00023157"/>
    </source>
</evidence>
<comment type="subcellular location">
    <subcellularLocation>
        <location evidence="1">Cell envelope</location>
    </subcellularLocation>
</comment>
<keyword evidence="6" id="KW-0732">Signal</keyword>
<dbReference type="GO" id="GO:0016491">
    <property type="term" value="F:oxidoreductase activity"/>
    <property type="evidence" value="ECO:0007669"/>
    <property type="project" value="InterPro"/>
</dbReference>
<evidence type="ECO:0000259" key="7">
    <source>
        <dbReference type="PROSITE" id="PS51352"/>
    </source>
</evidence>
<feature type="domain" description="Thioredoxin" evidence="7">
    <location>
        <begin position="226"/>
        <end position="365"/>
    </location>
</feature>
<dbReference type="Gene3D" id="3.40.30.10">
    <property type="entry name" value="Glutaredoxin"/>
    <property type="match status" value="1"/>
</dbReference>
<dbReference type="GO" id="GO:0030313">
    <property type="term" value="C:cell envelope"/>
    <property type="evidence" value="ECO:0007669"/>
    <property type="project" value="UniProtKB-SubCell"/>
</dbReference>
<dbReference type="InterPro" id="IPR013766">
    <property type="entry name" value="Thioredoxin_domain"/>
</dbReference>
<dbReference type="Pfam" id="PF00578">
    <property type="entry name" value="AhpC-TSA"/>
    <property type="match status" value="1"/>
</dbReference>
<dbReference type="PANTHER" id="PTHR42852">
    <property type="entry name" value="THIOL:DISULFIDE INTERCHANGE PROTEIN DSBE"/>
    <property type="match status" value="1"/>
</dbReference>
<dbReference type="GO" id="GO:0016853">
    <property type="term" value="F:isomerase activity"/>
    <property type="evidence" value="ECO:0007669"/>
    <property type="project" value="UniProtKB-KW"/>
</dbReference>
<evidence type="ECO:0000256" key="2">
    <source>
        <dbReference type="ARBA" id="ARBA00022748"/>
    </source>
</evidence>
<dbReference type="EMBL" id="FUWL01000004">
    <property type="protein sequence ID" value="SJZ35488.1"/>
    <property type="molecule type" value="Genomic_DNA"/>
</dbReference>
<evidence type="ECO:0000313" key="9">
    <source>
        <dbReference type="Proteomes" id="UP000189956"/>
    </source>
</evidence>
<dbReference type="InterPro" id="IPR025380">
    <property type="entry name" value="DUF4369"/>
</dbReference>
<keyword evidence="2" id="KW-0201">Cytochrome c-type biogenesis</keyword>
<dbReference type="GO" id="GO:0016209">
    <property type="term" value="F:antioxidant activity"/>
    <property type="evidence" value="ECO:0007669"/>
    <property type="project" value="InterPro"/>
</dbReference>
<evidence type="ECO:0000256" key="5">
    <source>
        <dbReference type="SAM" id="Coils"/>
    </source>
</evidence>
<evidence type="ECO:0000256" key="4">
    <source>
        <dbReference type="ARBA" id="ARBA00023284"/>
    </source>
</evidence>
<dbReference type="InterPro" id="IPR036249">
    <property type="entry name" value="Thioredoxin-like_sf"/>
</dbReference>
<dbReference type="SUPFAM" id="SSF52833">
    <property type="entry name" value="Thioredoxin-like"/>
    <property type="match status" value="1"/>
</dbReference>
<gene>
    <name evidence="8" type="ORF">SAMN02745205_00458</name>
</gene>
<dbReference type="PROSITE" id="PS51352">
    <property type="entry name" value="THIOREDOXIN_2"/>
    <property type="match status" value="1"/>
</dbReference>
<feature type="signal peptide" evidence="6">
    <location>
        <begin position="1"/>
        <end position="16"/>
    </location>
</feature>
<proteinExistence type="predicted"/>
<dbReference type="Pfam" id="PF14289">
    <property type="entry name" value="DUF4369"/>
    <property type="match status" value="1"/>
</dbReference>
<accession>A0A1T4JZC3</accession>
<keyword evidence="8" id="KW-0413">Isomerase</keyword>